<evidence type="ECO:0000313" key="1">
    <source>
        <dbReference type="EMBL" id="KIM29646.1"/>
    </source>
</evidence>
<accession>A0A0C3BDZ5</accession>
<organism evidence="1 2">
    <name type="scientific">Serendipita vermifera MAFF 305830</name>
    <dbReference type="NCBI Taxonomy" id="933852"/>
    <lineage>
        <taxon>Eukaryota</taxon>
        <taxon>Fungi</taxon>
        <taxon>Dikarya</taxon>
        <taxon>Basidiomycota</taxon>
        <taxon>Agaricomycotina</taxon>
        <taxon>Agaricomycetes</taxon>
        <taxon>Sebacinales</taxon>
        <taxon>Serendipitaceae</taxon>
        <taxon>Serendipita</taxon>
    </lineage>
</organism>
<protein>
    <submittedName>
        <fullName evidence="1">Uncharacterized protein</fullName>
    </submittedName>
</protein>
<reference evidence="2" key="2">
    <citation type="submission" date="2015-01" db="EMBL/GenBank/DDBJ databases">
        <title>Evolutionary Origins and Diversification of the Mycorrhizal Mutualists.</title>
        <authorList>
            <consortium name="DOE Joint Genome Institute"/>
            <consortium name="Mycorrhizal Genomics Consortium"/>
            <person name="Kohler A."/>
            <person name="Kuo A."/>
            <person name="Nagy L.G."/>
            <person name="Floudas D."/>
            <person name="Copeland A."/>
            <person name="Barry K.W."/>
            <person name="Cichocki N."/>
            <person name="Veneault-Fourrey C."/>
            <person name="LaButti K."/>
            <person name="Lindquist E.A."/>
            <person name="Lipzen A."/>
            <person name="Lundell T."/>
            <person name="Morin E."/>
            <person name="Murat C."/>
            <person name="Riley R."/>
            <person name="Ohm R."/>
            <person name="Sun H."/>
            <person name="Tunlid A."/>
            <person name="Henrissat B."/>
            <person name="Grigoriev I.V."/>
            <person name="Hibbett D.S."/>
            <person name="Martin F."/>
        </authorList>
    </citation>
    <scope>NUCLEOTIDE SEQUENCE [LARGE SCALE GENOMIC DNA]</scope>
    <source>
        <strain evidence="2">MAFF 305830</strain>
    </source>
</reference>
<dbReference type="HOGENOM" id="CLU_956999_0_0_1"/>
<reference evidence="1 2" key="1">
    <citation type="submission" date="2014-04" db="EMBL/GenBank/DDBJ databases">
        <authorList>
            <consortium name="DOE Joint Genome Institute"/>
            <person name="Kuo A."/>
            <person name="Zuccaro A."/>
            <person name="Kohler A."/>
            <person name="Nagy L.G."/>
            <person name="Floudas D."/>
            <person name="Copeland A."/>
            <person name="Barry K.W."/>
            <person name="Cichocki N."/>
            <person name="Veneault-Fourrey C."/>
            <person name="LaButti K."/>
            <person name="Lindquist E.A."/>
            <person name="Lipzen A."/>
            <person name="Lundell T."/>
            <person name="Morin E."/>
            <person name="Murat C."/>
            <person name="Sun H."/>
            <person name="Tunlid A."/>
            <person name="Henrissat B."/>
            <person name="Grigoriev I.V."/>
            <person name="Hibbett D.S."/>
            <person name="Martin F."/>
            <person name="Nordberg H.P."/>
            <person name="Cantor M.N."/>
            <person name="Hua S.X."/>
        </authorList>
    </citation>
    <scope>NUCLEOTIDE SEQUENCE [LARGE SCALE GENOMIC DNA]</scope>
    <source>
        <strain evidence="1 2">MAFF 305830</strain>
    </source>
</reference>
<dbReference type="EMBL" id="KN824287">
    <property type="protein sequence ID" value="KIM29646.1"/>
    <property type="molecule type" value="Genomic_DNA"/>
</dbReference>
<proteinExistence type="predicted"/>
<gene>
    <name evidence="1" type="ORF">M408DRAFT_22535</name>
</gene>
<name>A0A0C3BDZ5_SERVB</name>
<evidence type="ECO:0000313" key="2">
    <source>
        <dbReference type="Proteomes" id="UP000054097"/>
    </source>
</evidence>
<keyword evidence="2" id="KW-1185">Reference proteome</keyword>
<dbReference type="AlphaFoldDB" id="A0A0C3BDZ5"/>
<sequence length="289" mass="32879">MSFSRALPNELLHIIFCNVLGAYVHSLILTPAVHGPRWHGHYALRSVSRRFKAIIDSIWLGGVGPPETCKREIRKLRVGVYTGFYEGPDVSTTPLLCAYGAYIVAETLNQNNQANFESARKAYESENFDLRSTRGWYFVAARQSTDVRPLELGVIFRQTLSKTATSDLIEKVVRGMEGIISRVALSNGADDHLEKLVDGISILRHLFNLSKPHVRLVKLSLIRNLKIIARIYNPSVVVESDEAHNSVRSRQRFSIAVMWLSHWWSTETELIQAHKIAMQRSIRFRAHEM</sequence>
<dbReference type="Proteomes" id="UP000054097">
    <property type="component" value="Unassembled WGS sequence"/>
</dbReference>